<reference evidence="4" key="1">
    <citation type="submission" date="2015-09" db="EMBL/GenBank/DDBJ databases">
        <authorList>
            <consortium name="Pathogen Informatics"/>
        </authorList>
    </citation>
    <scope>NUCLEOTIDE SEQUENCE [LARGE SCALE GENOMIC DNA]</scope>
    <source>
        <strain evidence="4">Lake Konstanz</strain>
    </source>
</reference>
<dbReference type="InterPro" id="IPR035969">
    <property type="entry name" value="Rab-GAP_TBC_sf"/>
</dbReference>
<name>A0A0S4JPC1_BODSA</name>
<feature type="compositionally biased region" description="Low complexity" evidence="1">
    <location>
        <begin position="1043"/>
        <end position="1061"/>
    </location>
</feature>
<evidence type="ECO:0000313" key="4">
    <source>
        <dbReference type="Proteomes" id="UP000051952"/>
    </source>
</evidence>
<keyword evidence="4" id="KW-1185">Reference proteome</keyword>
<evidence type="ECO:0000256" key="1">
    <source>
        <dbReference type="SAM" id="MobiDB-lite"/>
    </source>
</evidence>
<proteinExistence type="predicted"/>
<dbReference type="InterPro" id="IPR036322">
    <property type="entry name" value="WD40_repeat_dom_sf"/>
</dbReference>
<gene>
    <name evidence="3" type="ORF">BSAL_29410</name>
</gene>
<feature type="region of interest" description="Disordered" evidence="1">
    <location>
        <begin position="1155"/>
        <end position="1196"/>
    </location>
</feature>
<evidence type="ECO:0000313" key="3">
    <source>
        <dbReference type="EMBL" id="CUG90944.1"/>
    </source>
</evidence>
<feature type="region of interest" description="Disordered" evidence="1">
    <location>
        <begin position="441"/>
        <end position="495"/>
    </location>
</feature>
<dbReference type="OrthoDB" id="5578278at2759"/>
<evidence type="ECO:0000259" key="2">
    <source>
        <dbReference type="PROSITE" id="PS50086"/>
    </source>
</evidence>
<dbReference type="PROSITE" id="PS50086">
    <property type="entry name" value="TBC_RABGAP"/>
    <property type="match status" value="1"/>
</dbReference>
<feature type="domain" description="Rab-GAP TBC" evidence="2">
    <location>
        <begin position="528"/>
        <end position="706"/>
    </location>
</feature>
<feature type="region of interest" description="Disordered" evidence="1">
    <location>
        <begin position="1002"/>
        <end position="1095"/>
    </location>
</feature>
<accession>A0A0S4JPC1</accession>
<feature type="compositionally biased region" description="Low complexity" evidence="1">
    <location>
        <begin position="444"/>
        <end position="456"/>
    </location>
</feature>
<organism evidence="3 4">
    <name type="scientific">Bodo saltans</name>
    <name type="common">Flagellated protozoan</name>
    <dbReference type="NCBI Taxonomy" id="75058"/>
    <lineage>
        <taxon>Eukaryota</taxon>
        <taxon>Discoba</taxon>
        <taxon>Euglenozoa</taxon>
        <taxon>Kinetoplastea</taxon>
        <taxon>Metakinetoplastina</taxon>
        <taxon>Eubodonida</taxon>
        <taxon>Bodonidae</taxon>
        <taxon>Bodo</taxon>
    </lineage>
</organism>
<feature type="compositionally biased region" description="Low complexity" evidence="1">
    <location>
        <begin position="1175"/>
        <end position="1193"/>
    </location>
</feature>
<dbReference type="SUPFAM" id="SSF50978">
    <property type="entry name" value="WD40 repeat-like"/>
    <property type="match status" value="1"/>
</dbReference>
<dbReference type="OMA" id="HPVDETC"/>
<dbReference type="EMBL" id="CYKH01001877">
    <property type="protein sequence ID" value="CUG90944.1"/>
    <property type="molecule type" value="Genomic_DNA"/>
</dbReference>
<feature type="compositionally biased region" description="Basic and acidic residues" evidence="1">
    <location>
        <begin position="1017"/>
        <end position="1031"/>
    </location>
</feature>
<sequence length="1269" mass="140401">MATLKLTAGSLSGTLWASNREPPHPKSNGQFLHIGMDSIHTTCVASDVADVMRHGIGASDGSLFLLHWKRNRVAMIAKLPQAVTSIAFATHRRDHIFCASMQNMFLVNVETCRIEKKTRAPHLNQIIRALTHEALPTTVVSVSSDTIALWDANQLTCRHNTRESLKAKSTPAKFIDAVLTEHAVFAAQSLPSPICPAATIGAIVKLSSGTLEVMKRVVLGEDRVLGCVSNVSPNCIVAGNANAPELLVFDNELNSVCAVMLPGSASVKKITVVDVDLIAAQTADGRVWFVVVSQYSVSFSLALPFSNPVIGIAASHATYLTIATAAEVYVYHLPSVKRFCDRTTGQLQHNAASGGGTGSSTTTVLPFVRTVSDTTPDVAADVSESYEAALPRQPMQADETIVTTEWVKANLVSHHDATSGAPRTLLLHDAVKALHNESIHKTGAAASSAQHKTAAAPKEATGHSLNRAAASSGKSDKAASKKAATSSSSAPSTALPRQANITVRSFLDHESRAVNMDKLRVMLMRYGMYPEKYRTLIWRFLLQLPEKRFLAPQYQALTEKGAHPGIETLMEPFPLPHNKQRATFEAALSALAWNSPVLSVVHFVPNLVYPFVQLYGSDTQSAIEVFMAVLTNWGKEFFSYYPHHPVAILSFLNHTLKSEDLELHQHLEECGVSVENWGWEVLRSLYTEVLTRNEWLQVMDHAFSNEPIWLFLFHVRWIIQLREVLLQLHDYGQLVAMFRKTTPTNLNTMIHQAYQLRQRCPLGTIVEPYLTFRTFREYAYPVVLECDEAVITTKLRELERIAGQQEEAKTSQKLVIDIKGRIAQAAMLEDAFVGKQRAMVAAKMEAANESWVQQVQLEKERQSWVQQVQLEKERQRLRDIEHETRLMAMQEQLRSAQRLEGLQHEVNAASQSARDADVDRRREVTKWDFSDRMSTQEMTRLEAGARLKLQTMLKTTAVLADGSSADVVQLAVDEDAVPQVLPDSLIEEHLAAEQLRKQQWTAPPPLPVVQSVRATNYRHDREASSPPHRDIQTMTELPPLPPASSSSSCSAKPASHAAPQPHVHHHVAVEYKGGSEDSEAPPQPPESGSTSTCASDPLHYYQQLQRTIQQGVARAQREQKQRLEALESRFARHLGSEGEEESGGSSELTEVAVADTTSTAETSSGGGSRERAAHRTTTTTTTTIRRSQQQQQQHYDLHDDMADDDVHVARSNVVVGQQHHRLRHSEEQSHHMQHATDESCSLLASSGASTSMTKALLRPQNPDFFNFKK</sequence>
<protein>
    <recommendedName>
        <fullName evidence="2">Rab-GAP TBC domain-containing protein</fullName>
    </recommendedName>
</protein>
<dbReference type="Proteomes" id="UP000051952">
    <property type="component" value="Unassembled WGS sequence"/>
</dbReference>
<dbReference type="Gene3D" id="1.10.472.80">
    <property type="entry name" value="Ypt/Rab-GAP domain of gyp1p, domain 3"/>
    <property type="match status" value="1"/>
</dbReference>
<dbReference type="SUPFAM" id="SSF47923">
    <property type="entry name" value="Ypt/Rab-GAP domain of gyp1p"/>
    <property type="match status" value="1"/>
</dbReference>
<dbReference type="InterPro" id="IPR000195">
    <property type="entry name" value="Rab-GAP-TBC_dom"/>
</dbReference>
<dbReference type="VEuPathDB" id="TriTrypDB:BSAL_29410"/>
<dbReference type="AlphaFoldDB" id="A0A0S4JPC1"/>
<feature type="compositionally biased region" description="Low complexity" evidence="1">
    <location>
        <begin position="481"/>
        <end position="494"/>
    </location>
</feature>